<evidence type="ECO:0000313" key="1">
    <source>
        <dbReference type="EMBL" id="SFW45678.1"/>
    </source>
</evidence>
<dbReference type="RefSeq" id="WP_072300884.1">
    <property type="nucleotide sequence ID" value="NZ_FPIP01000008.1"/>
</dbReference>
<dbReference type="SUPFAM" id="SSF63446">
    <property type="entry name" value="Type I dockerin domain"/>
    <property type="match status" value="1"/>
</dbReference>
<evidence type="ECO:0008006" key="3">
    <source>
        <dbReference type="Google" id="ProtNLM"/>
    </source>
</evidence>
<dbReference type="Proteomes" id="UP000183461">
    <property type="component" value="Unassembled WGS sequence"/>
</dbReference>
<dbReference type="EMBL" id="FPIP01000008">
    <property type="protein sequence ID" value="SFW45678.1"/>
    <property type="molecule type" value="Genomic_DNA"/>
</dbReference>
<dbReference type="InterPro" id="IPR036439">
    <property type="entry name" value="Dockerin_dom_sf"/>
</dbReference>
<name>A0A1K1PG69_RUMFL</name>
<reference evidence="2" key="1">
    <citation type="submission" date="2016-11" db="EMBL/GenBank/DDBJ databases">
        <authorList>
            <person name="Varghese N."/>
            <person name="Submissions S."/>
        </authorList>
    </citation>
    <scope>NUCLEOTIDE SEQUENCE [LARGE SCALE GENOMIC DNA]</scope>
    <source>
        <strain evidence="2">YL228</strain>
    </source>
</reference>
<evidence type="ECO:0000313" key="2">
    <source>
        <dbReference type="Proteomes" id="UP000183461"/>
    </source>
</evidence>
<accession>A0A1K1PG69</accession>
<proteinExistence type="predicted"/>
<dbReference type="Gene3D" id="1.10.1330.10">
    <property type="entry name" value="Dockerin domain"/>
    <property type="match status" value="2"/>
</dbReference>
<dbReference type="Pfam" id="PF00404">
    <property type="entry name" value="Dockerin_1"/>
    <property type="match status" value="1"/>
</dbReference>
<dbReference type="InterPro" id="IPR018247">
    <property type="entry name" value="EF_Hand_1_Ca_BS"/>
</dbReference>
<dbReference type="AlphaFoldDB" id="A0A1K1PG69"/>
<dbReference type="GO" id="GO:0004553">
    <property type="term" value="F:hydrolase activity, hydrolyzing O-glycosyl compounds"/>
    <property type="evidence" value="ECO:0007669"/>
    <property type="project" value="InterPro"/>
</dbReference>
<organism evidence="1 2">
    <name type="scientific">Ruminococcus flavefaciens</name>
    <dbReference type="NCBI Taxonomy" id="1265"/>
    <lineage>
        <taxon>Bacteria</taxon>
        <taxon>Bacillati</taxon>
        <taxon>Bacillota</taxon>
        <taxon>Clostridia</taxon>
        <taxon>Eubacteriales</taxon>
        <taxon>Oscillospiraceae</taxon>
        <taxon>Ruminococcus</taxon>
    </lineage>
</organism>
<dbReference type="GO" id="GO:0000272">
    <property type="term" value="P:polysaccharide catabolic process"/>
    <property type="evidence" value="ECO:0007669"/>
    <property type="project" value="InterPro"/>
</dbReference>
<protein>
    <recommendedName>
        <fullName evidence="3">Dockerin domain-containing protein</fullName>
    </recommendedName>
</protein>
<sequence length="774" mass="87141">MRDTKDIAEAVFRIRDEHLARQRRKRIRAEKACAAVSAIAAAVVITAKAADLASDSKPSRQPEMSSVIAVTTEAASETVTDVRSTEADVSTVVTNTTAPVKTTAKPVTSVTKAAFSMISSAAGNKAVNTVTTVSNAAKADTNADTNNTQPPVTTDINEDDCKEVIRMKVMEVKKYLAALSAAAMASSGVSMPANAESLYTPKPIDSLADAVLYIEENTDKMDFDGSGKLDGFDAYALFTYMNEPESLPDGYAERCAAYGDFNKDGAIDTLDTDLLREVCEIRYTQEDYVNYFENREYLIPADAELKKHVCRTISPDAPAEVREKLLNSVYVDESYTYGSDENRNSFIDYFFFNLKNVAYSLDKYNDAYYKRFLENYDAEKYSFDINEDGVVDLKDLYDIYIFDVASADEEGFFSNNYYFGQFNLVEEVMGNTVCIHADYEHPLRSRLSMPEESKQQIWDKCKPLYDYVYSFVDYNKDDMPLCNLNSFDIIARYIISNTDIDIINKRSLYYVQYRGEIMLCDHSVSEAFVSDLDSILRKNFNKADGNYNENPMGNESYKRYLAIADHDYMHDNDIFRAMIAETKDVLKSGLKNDMFDINKDGNINTLDSYVFSLYVNDISAGRTAEESILPADMWNFIDQNVELDNDDIPGTFGDFMIYESVVGMPYELPQYKLDIYYLQLLEKKGLVDLSDIRPYIEQLCKDKEAGDVDFDGKLTAIDASYVLSYYAETSVNAEISNVTVAHMEYMADLNTDGRVNSVDASEILSTYAENAVSK</sequence>
<gene>
    <name evidence="1" type="ORF">SAMN02910280_2683</name>
</gene>
<dbReference type="InterPro" id="IPR002105">
    <property type="entry name" value="Dockerin_1_rpt"/>
</dbReference>
<dbReference type="PROSITE" id="PS00018">
    <property type="entry name" value="EF_HAND_1"/>
    <property type="match status" value="1"/>
</dbReference>